<evidence type="ECO:0000313" key="4">
    <source>
        <dbReference type="EMBL" id="KAK7201630.1"/>
    </source>
</evidence>
<feature type="domain" description="Pyrroline-5-carboxylate reductase catalytic N-terminal" evidence="3">
    <location>
        <begin position="133"/>
        <end position="213"/>
    </location>
</feature>
<gene>
    <name evidence="4" type="ORF">NESM_000227700</name>
</gene>
<name>A0AAW0F624_9TRYP</name>
<dbReference type="Pfam" id="PF03807">
    <property type="entry name" value="F420_oxidored"/>
    <property type="match status" value="1"/>
</dbReference>
<evidence type="ECO:0000313" key="5">
    <source>
        <dbReference type="Proteomes" id="UP001430356"/>
    </source>
</evidence>
<protein>
    <submittedName>
        <fullName evidence="4">NADP oxidoreductase coenzyme F420-dependent</fullName>
    </submittedName>
</protein>
<evidence type="ECO:0000256" key="1">
    <source>
        <dbReference type="ARBA" id="ARBA00005525"/>
    </source>
</evidence>
<comment type="similarity">
    <text evidence="1">Belongs to the pyrroline-5-carboxylate reductase family.</text>
</comment>
<dbReference type="SUPFAM" id="SSF51735">
    <property type="entry name" value="NAD(P)-binding Rossmann-fold domains"/>
    <property type="match status" value="1"/>
</dbReference>
<feature type="region of interest" description="Disordered" evidence="2">
    <location>
        <begin position="292"/>
        <end position="352"/>
    </location>
</feature>
<dbReference type="Proteomes" id="UP001430356">
    <property type="component" value="Unassembled WGS sequence"/>
</dbReference>
<feature type="region of interest" description="Disordered" evidence="2">
    <location>
        <begin position="584"/>
        <end position="603"/>
    </location>
</feature>
<organism evidence="4 5">
    <name type="scientific">Novymonas esmeraldas</name>
    <dbReference type="NCBI Taxonomy" id="1808958"/>
    <lineage>
        <taxon>Eukaryota</taxon>
        <taxon>Discoba</taxon>
        <taxon>Euglenozoa</taxon>
        <taxon>Kinetoplastea</taxon>
        <taxon>Metakinetoplastina</taxon>
        <taxon>Trypanosomatida</taxon>
        <taxon>Trypanosomatidae</taxon>
        <taxon>Novymonas</taxon>
    </lineage>
</organism>
<keyword evidence="5" id="KW-1185">Reference proteome</keyword>
<dbReference type="GO" id="GO:0004735">
    <property type="term" value="F:pyrroline-5-carboxylate reductase activity"/>
    <property type="evidence" value="ECO:0007669"/>
    <property type="project" value="TreeGrafter"/>
</dbReference>
<feature type="compositionally biased region" description="Gly residues" evidence="2">
    <location>
        <begin position="319"/>
        <end position="328"/>
    </location>
</feature>
<dbReference type="PANTHER" id="PTHR11645">
    <property type="entry name" value="PYRROLINE-5-CARBOXYLATE REDUCTASE"/>
    <property type="match status" value="1"/>
</dbReference>
<proteinExistence type="inferred from homology"/>
<reference evidence="4 5" key="1">
    <citation type="journal article" date="2021" name="MBio">
        <title>A New Model Trypanosomatid, Novymonas esmeraldas: Genomic Perception of Its 'Candidatus Pandoraea novymonadis' Endosymbiont.</title>
        <authorList>
            <person name="Zakharova A."/>
            <person name="Saura A."/>
            <person name="Butenko A."/>
            <person name="Podesvova L."/>
            <person name="Warmusova S."/>
            <person name="Kostygov A.Y."/>
            <person name="Nenarokova A."/>
            <person name="Lukes J."/>
            <person name="Opperdoes F.R."/>
            <person name="Yurchenko V."/>
        </authorList>
    </citation>
    <scope>NUCLEOTIDE SEQUENCE [LARGE SCALE GENOMIC DNA]</scope>
    <source>
        <strain evidence="4 5">E262AT.01</strain>
    </source>
</reference>
<dbReference type="PANTHER" id="PTHR11645:SF58">
    <property type="entry name" value="NADP-DEPENDENT OXIDOREDUCTASE DOMAIN-CONTAINING PROTEIN 1"/>
    <property type="match status" value="1"/>
</dbReference>
<accession>A0AAW0F624</accession>
<dbReference type="GO" id="GO:0055129">
    <property type="term" value="P:L-proline biosynthetic process"/>
    <property type="evidence" value="ECO:0007669"/>
    <property type="project" value="TreeGrafter"/>
</dbReference>
<dbReference type="AlphaFoldDB" id="A0AAW0F624"/>
<sequence length="643" mass="65833">MNADYALLLNTVLAERGCTDASLQRTAETVPLVYRTLAEHNFYLLHLVSVVKALLHEEDAAFAHMARLQAQRHTSPTADAAAVTTTSSTLSPHIAVAAVVPPLAPSDSLDMQLTIVGGGTCCELMLRLICGCGRTGGGGVAATSTAVRAPLVHPSHITVVTRQPERLMAFAEMGVHCLARHHGRRAAAQSDVVVLACPPAQLKEVTRDLFAVAADAATEVATSTAATAAATTGTADAPLLQPNTVLISCMAGVPVRKVAQSFQHFPLRLTYTPSLHTFGACVPFAATAPPPPPVASPPLQPYGSFPLGRFSDRGSGSSSRGGGGGGGSSTASSSSSTVYSPTRQPPPLPTAAEAAASAAVDGAVSSQHASLEEAGACFTTATAMYRSARIAEMRSSTSFLRPAVLQRAAEGAKAAAAAREAALSRGQPPPVSLFAGGGATYPPAAAPPRLTDFTAGRHPSTSPTLDEYLDLWQTLQAYVRATFAKEATTTASRSRGRGRAGDGYGGLVSVVVPHTSAKHHRMSDPGEVEAELLPALVLLPAAQTRALWDAWWGNTRRGGHAGGGEMAADVATAVAAAAAAASRGGGDAAPATTAPTPASTSSPLSAALTAVTGAWLCRVYANVGALKEDLDEQFNTVVSARTR</sequence>
<evidence type="ECO:0000256" key="2">
    <source>
        <dbReference type="SAM" id="MobiDB-lite"/>
    </source>
</evidence>
<comment type="caution">
    <text evidence="4">The sequence shown here is derived from an EMBL/GenBank/DDBJ whole genome shotgun (WGS) entry which is preliminary data.</text>
</comment>
<dbReference type="Gene3D" id="3.40.50.720">
    <property type="entry name" value="NAD(P)-binding Rossmann-like Domain"/>
    <property type="match status" value="1"/>
</dbReference>
<evidence type="ECO:0000259" key="3">
    <source>
        <dbReference type="Pfam" id="PF03807"/>
    </source>
</evidence>
<dbReference type="InterPro" id="IPR028939">
    <property type="entry name" value="P5C_Rdtase_cat_N"/>
</dbReference>
<dbReference type="InterPro" id="IPR036291">
    <property type="entry name" value="NAD(P)-bd_dom_sf"/>
</dbReference>
<dbReference type="EMBL" id="JAECZO010000018">
    <property type="protein sequence ID" value="KAK7201630.1"/>
    <property type="molecule type" value="Genomic_DNA"/>
</dbReference>